<gene>
    <name evidence="1" type="ORF">SAMN05216402_2460</name>
</gene>
<dbReference type="SUPFAM" id="SSF56784">
    <property type="entry name" value="HAD-like"/>
    <property type="match status" value="1"/>
</dbReference>
<dbReference type="Gene3D" id="3.40.50.1000">
    <property type="entry name" value="HAD superfamily/HAD-like"/>
    <property type="match status" value="1"/>
</dbReference>
<dbReference type="SFLD" id="SFLDS00003">
    <property type="entry name" value="Haloacid_Dehalogenase"/>
    <property type="match status" value="1"/>
</dbReference>
<dbReference type="Proteomes" id="UP000183471">
    <property type="component" value="Unassembled WGS sequence"/>
</dbReference>
<name>A0ABY0THW3_9PROT</name>
<organism evidence="1 2">
    <name type="scientific">Nitrosospira multiformis</name>
    <dbReference type="NCBI Taxonomy" id="1231"/>
    <lineage>
        <taxon>Bacteria</taxon>
        <taxon>Pseudomonadati</taxon>
        <taxon>Pseudomonadota</taxon>
        <taxon>Betaproteobacteria</taxon>
        <taxon>Nitrosomonadales</taxon>
        <taxon>Nitrosomonadaceae</taxon>
        <taxon>Nitrosospira</taxon>
    </lineage>
</organism>
<dbReference type="NCBIfam" id="TIGR01484">
    <property type="entry name" value="HAD-SF-IIB"/>
    <property type="match status" value="1"/>
</dbReference>
<dbReference type="EMBL" id="FNKY01000001">
    <property type="protein sequence ID" value="SDQ82953.1"/>
    <property type="molecule type" value="Genomic_DNA"/>
</dbReference>
<sequence length="276" mass="30065">MSRLRAIALDVDGTLLDSSHDISPAVKKSIHDIWQQGVQVILASGRHVGSLSQLLMELGVEGYVVAFSGGAVARVDSNKRVEIILQQRLELAHAEKMAHEALANGLSVAWSTMDHWYTPDAMGLYRQEARVLRQEPVVVPGLRGLNVAPHKLQIMSHNAEGIVCLRAMRDAIASRCSAVFSHDYMLEIMPKGTNKAAALTKIGQFHGITLSEMMAIGDAENDIEMLRHAGLGVAMGHAPDTVKAVADWITLTNGEDGVAFALEQDWLLQRFFGVPD</sequence>
<dbReference type="CDD" id="cd07516">
    <property type="entry name" value="HAD_Pase"/>
    <property type="match status" value="1"/>
</dbReference>
<dbReference type="Pfam" id="PF08282">
    <property type="entry name" value="Hydrolase_3"/>
    <property type="match status" value="1"/>
</dbReference>
<dbReference type="RefSeq" id="WP_074632902.1">
    <property type="nucleotide sequence ID" value="NZ_FNKY01000001.1"/>
</dbReference>
<dbReference type="InterPro" id="IPR036412">
    <property type="entry name" value="HAD-like_sf"/>
</dbReference>
<evidence type="ECO:0000313" key="2">
    <source>
        <dbReference type="Proteomes" id="UP000183471"/>
    </source>
</evidence>
<dbReference type="SFLD" id="SFLDG01140">
    <property type="entry name" value="C2.B:_Phosphomannomutase_and_P"/>
    <property type="match status" value="1"/>
</dbReference>
<dbReference type="Gene3D" id="3.30.1240.10">
    <property type="match status" value="1"/>
</dbReference>
<accession>A0ABY0THW3</accession>
<comment type="caution">
    <text evidence="1">The sequence shown here is derived from an EMBL/GenBank/DDBJ whole genome shotgun (WGS) entry which is preliminary data.</text>
</comment>
<proteinExistence type="predicted"/>
<dbReference type="PANTHER" id="PTHR10000:SF8">
    <property type="entry name" value="HAD SUPERFAMILY HYDROLASE-LIKE, TYPE 3"/>
    <property type="match status" value="1"/>
</dbReference>
<dbReference type="NCBIfam" id="TIGR00099">
    <property type="entry name" value="Cof-subfamily"/>
    <property type="match status" value="1"/>
</dbReference>
<keyword evidence="2" id="KW-1185">Reference proteome</keyword>
<evidence type="ECO:0000313" key="1">
    <source>
        <dbReference type="EMBL" id="SDQ82953.1"/>
    </source>
</evidence>
<protein>
    <submittedName>
        <fullName evidence="1">Uncharacterized protein</fullName>
    </submittedName>
</protein>
<dbReference type="InterPro" id="IPR000150">
    <property type="entry name" value="Cof"/>
</dbReference>
<dbReference type="InterPro" id="IPR023214">
    <property type="entry name" value="HAD_sf"/>
</dbReference>
<dbReference type="PROSITE" id="PS01229">
    <property type="entry name" value="COF_2"/>
    <property type="match status" value="1"/>
</dbReference>
<dbReference type="PANTHER" id="PTHR10000">
    <property type="entry name" value="PHOSPHOSERINE PHOSPHATASE"/>
    <property type="match status" value="1"/>
</dbReference>
<reference evidence="1 2" key="1">
    <citation type="submission" date="2016-10" db="EMBL/GenBank/DDBJ databases">
        <authorList>
            <person name="Varghese N."/>
            <person name="Submissions S."/>
        </authorList>
    </citation>
    <scope>NUCLEOTIDE SEQUENCE [LARGE SCALE GENOMIC DNA]</scope>
    <source>
        <strain evidence="1 2">Nl1</strain>
    </source>
</reference>
<dbReference type="InterPro" id="IPR006379">
    <property type="entry name" value="HAD-SF_hydro_IIB"/>
</dbReference>